<dbReference type="InterPro" id="IPR036095">
    <property type="entry name" value="PTS_EIIB-like_sf"/>
</dbReference>
<evidence type="ECO:0000313" key="3">
    <source>
        <dbReference type="EMBL" id="SEJ94818.1"/>
    </source>
</evidence>
<dbReference type="SUPFAM" id="SSF52794">
    <property type="entry name" value="PTS system IIB component-like"/>
    <property type="match status" value="1"/>
</dbReference>
<dbReference type="AlphaFoldDB" id="A0A1H7CYT2"/>
<dbReference type="EMBL" id="FNZK01000027">
    <property type="protein sequence ID" value="SEJ94818.1"/>
    <property type="molecule type" value="Genomic_DNA"/>
</dbReference>
<feature type="domain" description="PTS EIIB type-2" evidence="2">
    <location>
        <begin position="4"/>
        <end position="97"/>
    </location>
</feature>
<dbReference type="STRING" id="84035.SAMN05660742_12750"/>
<proteinExistence type="predicted"/>
<dbReference type="GO" id="GO:0008982">
    <property type="term" value="F:protein-N(PI)-phosphohistidine-sugar phosphotransferase activity"/>
    <property type="evidence" value="ECO:0007669"/>
    <property type="project" value="InterPro"/>
</dbReference>
<protein>
    <submittedName>
        <fullName evidence="3">PTS system, galactitol-specific IIB component</fullName>
    </submittedName>
</protein>
<sequence>MKKIKILIACGSGIATSTIGADVVKEICKNLKISSFEIIKCTMTEISSMEKNVDLILTTNNYTGKTQIPHISITGFITGINEDALREKVKKQILGIYQQLKQ</sequence>
<reference evidence="3 4" key="1">
    <citation type="submission" date="2016-10" db="EMBL/GenBank/DDBJ databases">
        <authorList>
            <person name="de Groot N.N."/>
        </authorList>
    </citation>
    <scope>NUCLEOTIDE SEQUENCE [LARGE SCALE GENOMIC DNA]</scope>
    <source>
        <strain evidence="3 4">DSM 2179</strain>
    </source>
</reference>
<keyword evidence="1" id="KW-0808">Transferase</keyword>
<evidence type="ECO:0000313" key="4">
    <source>
        <dbReference type="Proteomes" id="UP000199662"/>
    </source>
</evidence>
<dbReference type="Gene3D" id="3.40.50.2300">
    <property type="match status" value="1"/>
</dbReference>
<evidence type="ECO:0000259" key="2">
    <source>
        <dbReference type="PROSITE" id="PS51099"/>
    </source>
</evidence>
<dbReference type="InterPro" id="IPR003501">
    <property type="entry name" value="PTS_EIIB_2/3"/>
</dbReference>
<dbReference type="PROSITE" id="PS51099">
    <property type="entry name" value="PTS_EIIB_TYPE_2"/>
    <property type="match status" value="1"/>
</dbReference>
<dbReference type="Proteomes" id="UP000199662">
    <property type="component" value="Unassembled WGS sequence"/>
</dbReference>
<organism evidence="3 4">
    <name type="scientific">Propionispira arboris</name>
    <dbReference type="NCBI Taxonomy" id="84035"/>
    <lineage>
        <taxon>Bacteria</taxon>
        <taxon>Bacillati</taxon>
        <taxon>Bacillota</taxon>
        <taxon>Negativicutes</taxon>
        <taxon>Selenomonadales</taxon>
        <taxon>Selenomonadaceae</taxon>
        <taxon>Propionispira</taxon>
    </lineage>
</organism>
<evidence type="ECO:0000256" key="1">
    <source>
        <dbReference type="ARBA" id="ARBA00022679"/>
    </source>
</evidence>
<gene>
    <name evidence="3" type="ORF">SAMN05660742_12750</name>
</gene>
<accession>A0A1H7CYT2</accession>
<name>A0A1H7CYT2_9FIRM</name>
<dbReference type="GO" id="GO:0009401">
    <property type="term" value="P:phosphoenolpyruvate-dependent sugar phosphotransferase system"/>
    <property type="evidence" value="ECO:0007669"/>
    <property type="project" value="InterPro"/>
</dbReference>
<dbReference type="Pfam" id="PF02302">
    <property type="entry name" value="PTS_IIB"/>
    <property type="match status" value="1"/>
</dbReference>
<dbReference type="CDD" id="cd05566">
    <property type="entry name" value="PTS_IIB_galactitol"/>
    <property type="match status" value="1"/>
</dbReference>
<dbReference type="InterPro" id="IPR013011">
    <property type="entry name" value="PTS_EIIB_2"/>
</dbReference>
<keyword evidence="4" id="KW-1185">Reference proteome</keyword>
<dbReference type="RefSeq" id="WP_091835601.1">
    <property type="nucleotide sequence ID" value="NZ_FNZK01000027.1"/>
</dbReference>